<sequence length="51" mass="5699">LYIYITRMSGYSIQQQCSQPRAVVIITATPAVKVYVNTSVFIILAASRYSI</sequence>
<reference evidence="1" key="1">
    <citation type="journal article" date="2023" name="IScience">
        <title>Live-bearing cockroach genome reveals convergent evolutionary mechanisms linked to viviparity in insects and beyond.</title>
        <authorList>
            <person name="Fouks B."/>
            <person name="Harrison M.C."/>
            <person name="Mikhailova A.A."/>
            <person name="Marchal E."/>
            <person name="English S."/>
            <person name="Carruthers M."/>
            <person name="Jennings E.C."/>
            <person name="Chiamaka E.L."/>
            <person name="Frigard R.A."/>
            <person name="Pippel M."/>
            <person name="Attardo G.M."/>
            <person name="Benoit J.B."/>
            <person name="Bornberg-Bauer E."/>
            <person name="Tobe S.S."/>
        </authorList>
    </citation>
    <scope>NUCLEOTIDE SEQUENCE</scope>
    <source>
        <strain evidence="1">Stay&amp;Tobe</strain>
    </source>
</reference>
<keyword evidence="2" id="KW-1185">Reference proteome</keyword>
<name>A0AAD8ACS1_DIPPU</name>
<reference evidence="1" key="2">
    <citation type="submission" date="2023-05" db="EMBL/GenBank/DDBJ databases">
        <authorList>
            <person name="Fouks B."/>
        </authorList>
    </citation>
    <scope>NUCLEOTIDE SEQUENCE</scope>
    <source>
        <strain evidence="1">Stay&amp;Tobe</strain>
        <tissue evidence="1">Testes</tissue>
    </source>
</reference>
<comment type="caution">
    <text evidence="1">The sequence shown here is derived from an EMBL/GenBank/DDBJ whole genome shotgun (WGS) entry which is preliminary data.</text>
</comment>
<dbReference type="Proteomes" id="UP001233999">
    <property type="component" value="Unassembled WGS sequence"/>
</dbReference>
<protein>
    <submittedName>
        <fullName evidence="1">Uncharacterized protein</fullName>
    </submittedName>
</protein>
<evidence type="ECO:0000313" key="1">
    <source>
        <dbReference type="EMBL" id="KAJ9596310.1"/>
    </source>
</evidence>
<evidence type="ECO:0000313" key="2">
    <source>
        <dbReference type="Proteomes" id="UP001233999"/>
    </source>
</evidence>
<gene>
    <name evidence="1" type="ORF">L9F63_012677</name>
</gene>
<dbReference type="EMBL" id="JASPKZ010001997">
    <property type="protein sequence ID" value="KAJ9596310.1"/>
    <property type="molecule type" value="Genomic_DNA"/>
</dbReference>
<organism evidence="1 2">
    <name type="scientific">Diploptera punctata</name>
    <name type="common">Pacific beetle cockroach</name>
    <dbReference type="NCBI Taxonomy" id="6984"/>
    <lineage>
        <taxon>Eukaryota</taxon>
        <taxon>Metazoa</taxon>
        <taxon>Ecdysozoa</taxon>
        <taxon>Arthropoda</taxon>
        <taxon>Hexapoda</taxon>
        <taxon>Insecta</taxon>
        <taxon>Pterygota</taxon>
        <taxon>Neoptera</taxon>
        <taxon>Polyneoptera</taxon>
        <taxon>Dictyoptera</taxon>
        <taxon>Blattodea</taxon>
        <taxon>Blaberoidea</taxon>
        <taxon>Blaberidae</taxon>
        <taxon>Diplopterinae</taxon>
        <taxon>Diploptera</taxon>
    </lineage>
</organism>
<feature type="non-terminal residue" evidence="1">
    <location>
        <position position="51"/>
    </location>
</feature>
<dbReference type="AlphaFoldDB" id="A0AAD8ACS1"/>
<accession>A0AAD8ACS1</accession>
<proteinExistence type="predicted"/>
<feature type="non-terminal residue" evidence="1">
    <location>
        <position position="1"/>
    </location>
</feature>